<organism evidence="1 2">
    <name type="scientific">Cichorium intybus</name>
    <name type="common">Chicory</name>
    <dbReference type="NCBI Taxonomy" id="13427"/>
    <lineage>
        <taxon>Eukaryota</taxon>
        <taxon>Viridiplantae</taxon>
        <taxon>Streptophyta</taxon>
        <taxon>Embryophyta</taxon>
        <taxon>Tracheophyta</taxon>
        <taxon>Spermatophyta</taxon>
        <taxon>Magnoliopsida</taxon>
        <taxon>eudicotyledons</taxon>
        <taxon>Gunneridae</taxon>
        <taxon>Pentapetalae</taxon>
        <taxon>asterids</taxon>
        <taxon>campanulids</taxon>
        <taxon>Asterales</taxon>
        <taxon>Asteraceae</taxon>
        <taxon>Cichorioideae</taxon>
        <taxon>Cichorieae</taxon>
        <taxon>Cichoriinae</taxon>
        <taxon>Cichorium</taxon>
    </lineage>
</organism>
<name>A0ACB9BPK3_CICIN</name>
<keyword evidence="2" id="KW-1185">Reference proteome</keyword>
<dbReference type="EMBL" id="CM042014">
    <property type="protein sequence ID" value="KAI3723933.1"/>
    <property type="molecule type" value="Genomic_DNA"/>
</dbReference>
<protein>
    <submittedName>
        <fullName evidence="1">Uncharacterized protein</fullName>
    </submittedName>
</protein>
<reference evidence="2" key="1">
    <citation type="journal article" date="2022" name="Mol. Ecol. Resour.">
        <title>The genomes of chicory, endive, great burdock and yacon provide insights into Asteraceae palaeo-polyploidization history and plant inulin production.</title>
        <authorList>
            <person name="Fan W."/>
            <person name="Wang S."/>
            <person name="Wang H."/>
            <person name="Wang A."/>
            <person name="Jiang F."/>
            <person name="Liu H."/>
            <person name="Zhao H."/>
            <person name="Xu D."/>
            <person name="Zhang Y."/>
        </authorList>
    </citation>
    <scope>NUCLEOTIDE SEQUENCE [LARGE SCALE GENOMIC DNA]</scope>
    <source>
        <strain evidence="2">cv. Punajuju</strain>
    </source>
</reference>
<evidence type="ECO:0000313" key="2">
    <source>
        <dbReference type="Proteomes" id="UP001055811"/>
    </source>
</evidence>
<reference evidence="1 2" key="2">
    <citation type="journal article" date="2022" name="Mol. Ecol. Resour.">
        <title>The genomes of chicory, endive, great burdock and yacon provide insights into Asteraceae paleo-polyploidization history and plant inulin production.</title>
        <authorList>
            <person name="Fan W."/>
            <person name="Wang S."/>
            <person name="Wang H."/>
            <person name="Wang A."/>
            <person name="Jiang F."/>
            <person name="Liu H."/>
            <person name="Zhao H."/>
            <person name="Xu D."/>
            <person name="Zhang Y."/>
        </authorList>
    </citation>
    <scope>NUCLEOTIDE SEQUENCE [LARGE SCALE GENOMIC DNA]</scope>
    <source>
        <strain evidence="2">cv. Punajuju</strain>
        <tissue evidence="1">Leaves</tissue>
    </source>
</reference>
<gene>
    <name evidence="1" type="ORF">L2E82_35695</name>
</gene>
<proteinExistence type="predicted"/>
<sequence>MLEMKEAPLDSLVKHVIVEGLQEPQEGERCLQKVLKNDENDETSEDDDDNDDDQADDKSEEKEVEKEEEE</sequence>
<dbReference type="Proteomes" id="UP001055811">
    <property type="component" value="Linkage Group LG06"/>
</dbReference>
<evidence type="ECO:0000313" key="1">
    <source>
        <dbReference type="EMBL" id="KAI3723933.1"/>
    </source>
</evidence>
<comment type="caution">
    <text evidence="1">The sequence shown here is derived from an EMBL/GenBank/DDBJ whole genome shotgun (WGS) entry which is preliminary data.</text>
</comment>
<accession>A0ACB9BPK3</accession>